<evidence type="ECO:0000313" key="4">
    <source>
        <dbReference type="Proteomes" id="UP000183461"/>
    </source>
</evidence>
<gene>
    <name evidence="3" type="ORF">SAMN02910280_2841</name>
</gene>
<dbReference type="EMBL" id="FPIP01000009">
    <property type="protein sequence ID" value="SFW48279.1"/>
    <property type="molecule type" value="Genomic_DNA"/>
</dbReference>
<keyword evidence="2" id="KW-0812">Transmembrane</keyword>
<accession>A0A1K1PKY2</accession>
<dbReference type="RefSeq" id="WP_072301027.1">
    <property type="nucleotide sequence ID" value="NZ_FPIP01000009.1"/>
</dbReference>
<dbReference type="AlphaFoldDB" id="A0A1K1PKY2"/>
<feature type="transmembrane region" description="Helical" evidence="2">
    <location>
        <begin position="35"/>
        <end position="58"/>
    </location>
</feature>
<evidence type="ECO:0000313" key="3">
    <source>
        <dbReference type="EMBL" id="SFW48279.1"/>
    </source>
</evidence>
<reference evidence="4" key="1">
    <citation type="submission" date="2016-11" db="EMBL/GenBank/DDBJ databases">
        <authorList>
            <person name="Varghese N."/>
            <person name="Submissions S."/>
        </authorList>
    </citation>
    <scope>NUCLEOTIDE SEQUENCE [LARGE SCALE GENOMIC DNA]</scope>
    <source>
        <strain evidence="4">YL228</strain>
    </source>
</reference>
<protein>
    <submittedName>
        <fullName evidence="3">Uncharacterized protein</fullName>
    </submittedName>
</protein>
<proteinExistence type="predicted"/>
<feature type="transmembrane region" description="Helical" evidence="2">
    <location>
        <begin position="78"/>
        <end position="99"/>
    </location>
</feature>
<name>A0A1K1PKY2_RUMFL</name>
<evidence type="ECO:0000256" key="1">
    <source>
        <dbReference type="SAM" id="MobiDB-lite"/>
    </source>
</evidence>
<feature type="compositionally biased region" description="Polar residues" evidence="1">
    <location>
        <begin position="225"/>
        <end position="235"/>
    </location>
</feature>
<dbReference type="Proteomes" id="UP000183461">
    <property type="component" value="Unassembled WGS sequence"/>
</dbReference>
<keyword evidence="2" id="KW-1133">Transmembrane helix</keyword>
<feature type="transmembrane region" description="Helical" evidence="2">
    <location>
        <begin position="106"/>
        <end position="126"/>
    </location>
</feature>
<evidence type="ECO:0000256" key="2">
    <source>
        <dbReference type="SAM" id="Phobius"/>
    </source>
</evidence>
<keyword evidence="2" id="KW-0472">Membrane</keyword>
<sequence>MDEYMNEELREKPNHAHYPICRGRLSDIEKHSHQIFFYTLIACALMAFFSILCVPMHVIGWLPMIFNSEEISKGAFNVSFGFGFAQVLCCAAIVVFSALNLGKRKTFGIVLFVIYMVLTISSVFFTLTGLDVITTIIGIMGMYYCRGVFRDGKDYQQLSKTEGFPMFSVVLAEYDDQKGKTNFLHTKSGKDYYDSMNQQSAAPAASVQKSQSYVKPQNPLGNMPELNTSGMSRSGASEGLFKPKSGKEGTISFSPLKLR</sequence>
<feature type="region of interest" description="Disordered" evidence="1">
    <location>
        <begin position="207"/>
        <end position="259"/>
    </location>
</feature>
<feature type="transmembrane region" description="Helical" evidence="2">
    <location>
        <begin position="132"/>
        <end position="149"/>
    </location>
</feature>
<organism evidence="3 4">
    <name type="scientific">Ruminococcus flavefaciens</name>
    <dbReference type="NCBI Taxonomy" id="1265"/>
    <lineage>
        <taxon>Bacteria</taxon>
        <taxon>Bacillati</taxon>
        <taxon>Bacillota</taxon>
        <taxon>Clostridia</taxon>
        <taxon>Eubacteriales</taxon>
        <taxon>Oscillospiraceae</taxon>
        <taxon>Ruminococcus</taxon>
    </lineage>
</organism>